<feature type="compositionally biased region" description="Low complexity" evidence="1">
    <location>
        <begin position="158"/>
        <end position="172"/>
    </location>
</feature>
<feature type="region of interest" description="Disordered" evidence="1">
    <location>
        <begin position="1"/>
        <end position="21"/>
    </location>
</feature>
<evidence type="ECO:0000256" key="1">
    <source>
        <dbReference type="SAM" id="MobiDB-lite"/>
    </source>
</evidence>
<dbReference type="Proteomes" id="UP000660729">
    <property type="component" value="Unassembled WGS sequence"/>
</dbReference>
<proteinExistence type="predicted"/>
<evidence type="ECO:0000313" key="3">
    <source>
        <dbReference type="Proteomes" id="UP000660729"/>
    </source>
</evidence>
<accession>A0A8H6RHY8</accession>
<dbReference type="EMBL" id="JABCIY010000173">
    <property type="protein sequence ID" value="KAF7190371.1"/>
    <property type="molecule type" value="Genomic_DNA"/>
</dbReference>
<feature type="compositionally biased region" description="Basic and acidic residues" evidence="1">
    <location>
        <begin position="270"/>
        <end position="281"/>
    </location>
</feature>
<keyword evidence="3" id="KW-1185">Reference proteome</keyword>
<sequence length="281" mass="31056">MSSRTAYPPMRVHKTKRIPTKQAQPIIAAYIERSKKRPSLHPDAWLAVDGIRFGPKGGPSGGWAIHHLKRIEAGMRGESLMPESKDELVARFGEEEAATHSTSVAEPSDDTRLDETIEQTNGVIDKAARKAAKKARRNEEKKDGSDRKRQKKNHEIDAWASDSAAAGASDHAQPSGYTTPYQDSLVAYEERRDPADLDEDPDAQPREEYEQQQEIVEGEVGERGGAPVSKQNGKVPPLVKHKKDGEVEVPKKAKTEEEKAARRAAKKAKRAEDRSTNAKNG</sequence>
<dbReference type="AlphaFoldDB" id="A0A8H6RHY8"/>
<dbReference type="OrthoDB" id="5426872at2759"/>
<feature type="region of interest" description="Disordered" evidence="1">
    <location>
        <begin position="86"/>
        <end position="281"/>
    </location>
</feature>
<feature type="compositionally biased region" description="Basic and acidic residues" evidence="1">
    <location>
        <begin position="86"/>
        <end position="98"/>
    </location>
</feature>
<name>A0A8H6RHY8_9PEZI</name>
<reference evidence="2" key="1">
    <citation type="submission" date="2020-04" db="EMBL/GenBank/DDBJ databases">
        <title>Draft genome resource of the tomato pathogen Pseudocercospora fuligena.</title>
        <authorList>
            <person name="Zaccaron A."/>
        </authorList>
    </citation>
    <scope>NUCLEOTIDE SEQUENCE</scope>
    <source>
        <strain evidence="2">PF001</strain>
    </source>
</reference>
<feature type="compositionally biased region" description="Basic and acidic residues" evidence="1">
    <location>
        <begin position="137"/>
        <end position="157"/>
    </location>
</feature>
<gene>
    <name evidence="2" type="ORF">HII31_08289</name>
</gene>
<protein>
    <submittedName>
        <fullName evidence="2">Uncharacterized protein</fullName>
    </submittedName>
</protein>
<feature type="compositionally biased region" description="Basic and acidic residues" evidence="1">
    <location>
        <begin position="243"/>
        <end position="261"/>
    </location>
</feature>
<comment type="caution">
    <text evidence="2">The sequence shown here is derived from an EMBL/GenBank/DDBJ whole genome shotgun (WGS) entry which is preliminary data.</text>
</comment>
<evidence type="ECO:0000313" key="2">
    <source>
        <dbReference type="EMBL" id="KAF7190371.1"/>
    </source>
</evidence>
<organism evidence="2 3">
    <name type="scientific">Pseudocercospora fuligena</name>
    <dbReference type="NCBI Taxonomy" id="685502"/>
    <lineage>
        <taxon>Eukaryota</taxon>
        <taxon>Fungi</taxon>
        <taxon>Dikarya</taxon>
        <taxon>Ascomycota</taxon>
        <taxon>Pezizomycotina</taxon>
        <taxon>Dothideomycetes</taxon>
        <taxon>Dothideomycetidae</taxon>
        <taxon>Mycosphaerellales</taxon>
        <taxon>Mycosphaerellaceae</taxon>
        <taxon>Pseudocercospora</taxon>
    </lineage>
</organism>